<proteinExistence type="predicted"/>
<keyword evidence="1" id="KW-1133">Transmembrane helix</keyword>
<dbReference type="Proteomes" id="UP000597656">
    <property type="component" value="Unassembled WGS sequence"/>
</dbReference>
<dbReference type="RefSeq" id="WP_189160625.1">
    <property type="nucleotide sequence ID" value="NZ_BMNC01000030.1"/>
</dbReference>
<comment type="caution">
    <text evidence="2">The sequence shown here is derived from an EMBL/GenBank/DDBJ whole genome shotgun (WGS) entry which is preliminary data.</text>
</comment>
<feature type="transmembrane region" description="Helical" evidence="1">
    <location>
        <begin position="12"/>
        <end position="45"/>
    </location>
</feature>
<evidence type="ECO:0000313" key="3">
    <source>
        <dbReference type="Proteomes" id="UP000597656"/>
    </source>
</evidence>
<accession>A0ABQ2IWA0</accession>
<reference evidence="3" key="1">
    <citation type="journal article" date="2019" name="Int. J. Syst. Evol. Microbiol.">
        <title>The Global Catalogue of Microorganisms (GCM) 10K type strain sequencing project: providing services to taxonomists for standard genome sequencing and annotation.</title>
        <authorList>
            <consortium name="The Broad Institute Genomics Platform"/>
            <consortium name="The Broad Institute Genome Sequencing Center for Infectious Disease"/>
            <person name="Wu L."/>
            <person name="Ma J."/>
        </authorList>
    </citation>
    <scope>NUCLEOTIDE SEQUENCE [LARGE SCALE GENOMIC DNA]</scope>
    <source>
        <strain evidence="3">CGMCC 4.7319</strain>
    </source>
</reference>
<gene>
    <name evidence="2" type="ORF">GCM10011609_86170</name>
</gene>
<evidence type="ECO:0000256" key="1">
    <source>
        <dbReference type="SAM" id="Phobius"/>
    </source>
</evidence>
<keyword evidence="1" id="KW-0472">Membrane</keyword>
<evidence type="ECO:0000313" key="2">
    <source>
        <dbReference type="EMBL" id="GGN29277.1"/>
    </source>
</evidence>
<keyword evidence="3" id="KW-1185">Reference proteome</keyword>
<sequence length="63" mass="6480">MGWDLTLRAGVLLLIVVGGLAVMMIAAFGGTGAAILTTLCAALRWMWNRGSQLRGGASEASAM</sequence>
<name>A0ABQ2IWA0_9PSEU</name>
<organism evidence="2 3">
    <name type="scientific">Lentzea pudingi</name>
    <dbReference type="NCBI Taxonomy" id="1789439"/>
    <lineage>
        <taxon>Bacteria</taxon>
        <taxon>Bacillati</taxon>
        <taxon>Actinomycetota</taxon>
        <taxon>Actinomycetes</taxon>
        <taxon>Pseudonocardiales</taxon>
        <taxon>Pseudonocardiaceae</taxon>
        <taxon>Lentzea</taxon>
    </lineage>
</organism>
<dbReference type="EMBL" id="BMNC01000030">
    <property type="protein sequence ID" value="GGN29277.1"/>
    <property type="molecule type" value="Genomic_DNA"/>
</dbReference>
<protein>
    <submittedName>
        <fullName evidence="2">Uncharacterized protein</fullName>
    </submittedName>
</protein>
<keyword evidence="1" id="KW-0812">Transmembrane</keyword>